<protein>
    <submittedName>
        <fullName evidence="4">SH3 domain-containing protein</fullName>
    </submittedName>
</protein>
<reference evidence="2 3" key="2">
    <citation type="submission" date="2018-11" db="EMBL/GenBank/DDBJ databases">
        <authorList>
            <consortium name="Pathogen Informatics"/>
        </authorList>
    </citation>
    <scope>NUCLEOTIDE SEQUENCE [LARGE SCALE GENOMIC DNA]</scope>
</reference>
<name>A0A183EF51_9BILA</name>
<dbReference type="Proteomes" id="UP000271098">
    <property type="component" value="Unassembled WGS sequence"/>
</dbReference>
<feature type="region of interest" description="Disordered" evidence="1">
    <location>
        <begin position="109"/>
        <end position="149"/>
    </location>
</feature>
<evidence type="ECO:0000313" key="2">
    <source>
        <dbReference type="EMBL" id="VDN34159.1"/>
    </source>
</evidence>
<feature type="region of interest" description="Disordered" evidence="1">
    <location>
        <begin position="178"/>
        <end position="204"/>
    </location>
</feature>
<dbReference type="AlphaFoldDB" id="A0A183EF51"/>
<evidence type="ECO:0000313" key="3">
    <source>
        <dbReference type="Proteomes" id="UP000271098"/>
    </source>
</evidence>
<sequence>MFGSLSRLAGDALQGAKHATEQLAQAAQHAASTSELTSLSKVRSQQKMPLSSPVSPSTSFHGSEIPPGLEDLSMEERQKILAVMAVAELDSIADGNRAAPAKIPISQTSDSFFRNDNERLDSTSSLPEPPKVDYRKEASPPTTMLPEFSTENVIDGVDLSYLSPAEREQIISVMKAAQSEEPRIIPPVSPTAPETAAVSAVPVD</sequence>
<reference evidence="4" key="1">
    <citation type="submission" date="2016-06" db="UniProtKB">
        <authorList>
            <consortium name="WormBaseParasite"/>
        </authorList>
    </citation>
    <scope>IDENTIFICATION</scope>
</reference>
<feature type="compositionally biased region" description="Polar residues" evidence="1">
    <location>
        <begin position="22"/>
        <end position="61"/>
    </location>
</feature>
<proteinExistence type="predicted"/>
<gene>
    <name evidence="2" type="ORF">GPUH_LOCUS19591</name>
</gene>
<accession>A0A183EF51</accession>
<evidence type="ECO:0000313" key="4">
    <source>
        <dbReference type="WBParaSite" id="GPUH_0001961701-mRNA-1"/>
    </source>
</evidence>
<evidence type="ECO:0000256" key="1">
    <source>
        <dbReference type="SAM" id="MobiDB-lite"/>
    </source>
</evidence>
<dbReference type="OrthoDB" id="5872711at2759"/>
<keyword evidence="3" id="KW-1185">Reference proteome</keyword>
<dbReference type="WBParaSite" id="GPUH_0001961701-mRNA-1">
    <property type="protein sequence ID" value="GPUH_0001961701-mRNA-1"/>
    <property type="gene ID" value="GPUH_0001961701"/>
</dbReference>
<organism evidence="4">
    <name type="scientific">Gongylonema pulchrum</name>
    <dbReference type="NCBI Taxonomy" id="637853"/>
    <lineage>
        <taxon>Eukaryota</taxon>
        <taxon>Metazoa</taxon>
        <taxon>Ecdysozoa</taxon>
        <taxon>Nematoda</taxon>
        <taxon>Chromadorea</taxon>
        <taxon>Rhabditida</taxon>
        <taxon>Spirurina</taxon>
        <taxon>Spiruromorpha</taxon>
        <taxon>Spiruroidea</taxon>
        <taxon>Gongylonematidae</taxon>
        <taxon>Gongylonema</taxon>
    </lineage>
</organism>
<dbReference type="EMBL" id="UYRT01088809">
    <property type="protein sequence ID" value="VDN34159.1"/>
    <property type="molecule type" value="Genomic_DNA"/>
</dbReference>
<feature type="region of interest" description="Disordered" evidence="1">
    <location>
        <begin position="13"/>
        <end position="69"/>
    </location>
</feature>